<sequence>MEKENLKKAGESAEVEQPPVEQPPSYDATSQQEPSAPEDLPILVLDDCRIYSAYAPSRTLYELNSPPAYNTTDVYGIEKMRYRVANSDSEPSLKSRLDHIYDFKAEFVSKGEFGGTNGKNAVLTGQTSQKRTFPKVTMSQGLSTSSFKVEGLLKADTDLRGRLSPGRASTIIWKDAQGKVIAEETRPQRDKEGKIEEPPRLSIKATVEEKLFDLLVACWCARVWRDAVKDLREPLTWEQFKRIASTKTSGGAGIYGGARTGTRYS</sequence>
<dbReference type="Proteomes" id="UP001152087">
    <property type="component" value="Unassembled WGS sequence"/>
</dbReference>
<proteinExistence type="predicted"/>
<evidence type="ECO:0000313" key="3">
    <source>
        <dbReference type="Proteomes" id="UP001152087"/>
    </source>
</evidence>
<gene>
    <name evidence="2" type="ORF">NW755_002368</name>
</gene>
<dbReference type="EMBL" id="JAOQAV010000004">
    <property type="protein sequence ID" value="KAJ4194948.1"/>
    <property type="molecule type" value="Genomic_DNA"/>
</dbReference>
<organism evidence="2 3">
    <name type="scientific">Fusarium falciforme</name>
    <dbReference type="NCBI Taxonomy" id="195108"/>
    <lineage>
        <taxon>Eukaryota</taxon>
        <taxon>Fungi</taxon>
        <taxon>Dikarya</taxon>
        <taxon>Ascomycota</taxon>
        <taxon>Pezizomycotina</taxon>
        <taxon>Sordariomycetes</taxon>
        <taxon>Hypocreomycetidae</taxon>
        <taxon>Hypocreales</taxon>
        <taxon>Nectriaceae</taxon>
        <taxon>Fusarium</taxon>
        <taxon>Fusarium solani species complex</taxon>
    </lineage>
</organism>
<reference evidence="2" key="1">
    <citation type="submission" date="2022-09" db="EMBL/GenBank/DDBJ databases">
        <title>Fusarium specimens isolated from Avocado Roots.</title>
        <authorList>
            <person name="Stajich J."/>
            <person name="Roper C."/>
            <person name="Heimlech-Rivalta G."/>
        </authorList>
    </citation>
    <scope>NUCLEOTIDE SEQUENCE</scope>
    <source>
        <strain evidence="2">A02</strain>
    </source>
</reference>
<keyword evidence="3" id="KW-1185">Reference proteome</keyword>
<dbReference type="AlphaFoldDB" id="A0A9W8RFE8"/>
<evidence type="ECO:0000256" key="1">
    <source>
        <dbReference type="SAM" id="MobiDB-lite"/>
    </source>
</evidence>
<feature type="compositionally biased region" description="Basic and acidic residues" evidence="1">
    <location>
        <begin position="1"/>
        <end position="11"/>
    </location>
</feature>
<protein>
    <submittedName>
        <fullName evidence="2">Uncharacterized protein</fullName>
    </submittedName>
</protein>
<feature type="region of interest" description="Disordered" evidence="1">
    <location>
        <begin position="1"/>
        <end position="39"/>
    </location>
</feature>
<accession>A0A9W8RFE8</accession>
<comment type="caution">
    <text evidence="2">The sequence shown here is derived from an EMBL/GenBank/DDBJ whole genome shotgun (WGS) entry which is preliminary data.</text>
</comment>
<evidence type="ECO:0000313" key="2">
    <source>
        <dbReference type="EMBL" id="KAJ4194948.1"/>
    </source>
</evidence>
<name>A0A9W8RFE8_9HYPO</name>